<evidence type="ECO:0000256" key="4">
    <source>
        <dbReference type="ARBA" id="ARBA00022827"/>
    </source>
</evidence>
<name>A0ABQ5ZNW1_9HYPH</name>
<dbReference type="Pfam" id="PF02770">
    <property type="entry name" value="Acyl-CoA_dh_M"/>
    <property type="match status" value="1"/>
</dbReference>
<dbReference type="InterPro" id="IPR006091">
    <property type="entry name" value="Acyl-CoA_Oxase/DH_mid-dom"/>
</dbReference>
<dbReference type="Gene3D" id="1.10.540.10">
    <property type="entry name" value="Acyl-CoA dehydrogenase/oxidase, N-terminal domain"/>
    <property type="match status" value="1"/>
</dbReference>
<dbReference type="RefSeq" id="WP_244766395.1">
    <property type="nucleotide sequence ID" value="NZ_BSOP01000051.1"/>
</dbReference>
<evidence type="ECO:0000259" key="8">
    <source>
        <dbReference type="Pfam" id="PF02770"/>
    </source>
</evidence>
<feature type="domain" description="Acyl-CoA oxidase/dehydrogenase middle" evidence="8">
    <location>
        <begin position="123"/>
        <end position="194"/>
    </location>
</feature>
<comment type="caution">
    <text evidence="10">The sequence shown here is derived from an EMBL/GenBank/DDBJ whole genome shotgun (WGS) entry which is preliminary data.</text>
</comment>
<evidence type="ECO:0000313" key="11">
    <source>
        <dbReference type="Proteomes" id="UP001156702"/>
    </source>
</evidence>
<dbReference type="EMBL" id="BSOP01000051">
    <property type="protein sequence ID" value="GLR54520.1"/>
    <property type="molecule type" value="Genomic_DNA"/>
</dbReference>
<protein>
    <submittedName>
        <fullName evidence="10">Acyl-CoA dehydrogenase</fullName>
    </submittedName>
</protein>
<dbReference type="Gene3D" id="2.40.110.10">
    <property type="entry name" value="Butyryl-CoA Dehydrogenase, subunit A, domain 2"/>
    <property type="match status" value="1"/>
</dbReference>
<keyword evidence="3 6" id="KW-0285">Flavoprotein</keyword>
<dbReference type="Pfam" id="PF02771">
    <property type="entry name" value="Acyl-CoA_dh_N"/>
    <property type="match status" value="1"/>
</dbReference>
<evidence type="ECO:0000313" key="10">
    <source>
        <dbReference type="EMBL" id="GLR54520.1"/>
    </source>
</evidence>
<reference evidence="11" key="1">
    <citation type="journal article" date="2019" name="Int. J. Syst. Evol. Microbiol.">
        <title>The Global Catalogue of Microorganisms (GCM) 10K type strain sequencing project: providing services to taxonomists for standard genome sequencing and annotation.</title>
        <authorList>
            <consortium name="The Broad Institute Genomics Platform"/>
            <consortium name="The Broad Institute Genome Sequencing Center for Infectious Disease"/>
            <person name="Wu L."/>
            <person name="Ma J."/>
        </authorList>
    </citation>
    <scope>NUCLEOTIDE SEQUENCE [LARGE SCALE GENOMIC DNA]</scope>
    <source>
        <strain evidence="11">NBRC 102122</strain>
    </source>
</reference>
<feature type="domain" description="Acyl-CoA dehydrogenase/oxidase N-terminal" evidence="9">
    <location>
        <begin position="7"/>
        <end position="119"/>
    </location>
</feature>
<feature type="domain" description="Acyl-CoA dehydrogenase/oxidase C-terminal" evidence="7">
    <location>
        <begin position="235"/>
        <end position="362"/>
    </location>
</feature>
<dbReference type="PANTHER" id="PTHR43884">
    <property type="entry name" value="ACYL-COA DEHYDROGENASE"/>
    <property type="match status" value="1"/>
</dbReference>
<gene>
    <name evidence="10" type="ORF">GCM10007923_57370</name>
</gene>
<accession>A0ABQ5ZNW1</accession>
<keyword evidence="4 6" id="KW-0274">FAD</keyword>
<dbReference type="InterPro" id="IPR046373">
    <property type="entry name" value="Acyl-CoA_Oxase/DH_mid-dom_sf"/>
</dbReference>
<dbReference type="SUPFAM" id="SSF56645">
    <property type="entry name" value="Acyl-CoA dehydrogenase NM domain-like"/>
    <property type="match status" value="1"/>
</dbReference>
<dbReference type="InterPro" id="IPR036250">
    <property type="entry name" value="AcylCo_DH-like_C"/>
</dbReference>
<evidence type="ECO:0000256" key="6">
    <source>
        <dbReference type="RuleBase" id="RU362125"/>
    </source>
</evidence>
<dbReference type="PANTHER" id="PTHR43884:SF20">
    <property type="entry name" value="ACYL-COA DEHYDROGENASE FADE28"/>
    <property type="match status" value="1"/>
</dbReference>
<evidence type="ECO:0000256" key="3">
    <source>
        <dbReference type="ARBA" id="ARBA00022630"/>
    </source>
</evidence>
<comment type="similarity">
    <text evidence="2 6">Belongs to the acyl-CoA dehydrogenase family.</text>
</comment>
<proteinExistence type="inferred from homology"/>
<dbReference type="SUPFAM" id="SSF47203">
    <property type="entry name" value="Acyl-CoA dehydrogenase C-terminal domain-like"/>
    <property type="match status" value="1"/>
</dbReference>
<dbReference type="Gene3D" id="1.20.140.10">
    <property type="entry name" value="Butyryl-CoA Dehydrogenase, subunit A, domain 3"/>
    <property type="match status" value="1"/>
</dbReference>
<keyword evidence="11" id="KW-1185">Reference proteome</keyword>
<evidence type="ECO:0000256" key="5">
    <source>
        <dbReference type="ARBA" id="ARBA00023002"/>
    </source>
</evidence>
<dbReference type="InterPro" id="IPR037069">
    <property type="entry name" value="AcylCoA_DH/ox_N_sf"/>
</dbReference>
<dbReference type="InterPro" id="IPR013786">
    <property type="entry name" value="AcylCoA_DH/ox_N"/>
</dbReference>
<sequence length="393" mass="42091">MTSFSADERQLLDESLQNFLSEKYGFERWQQRSGPSGDQYGSNEWRQFADLGWLGVAIPEEFGGTGGGLTELAIVMAAAGRHMVLEGLLGTVVLGAGAIELAGTQAQKGDLLPKIAAGELRLAFCHSEQDAGYARDYVTTIARPVDGGYALEGRKAFTLGAQAADLLVVSARVGAADGPVGLFLVPRETDGVSLNIAPALDARLGAEVRLSARVPGSTLLGRADVDRTASIDHLIDRAAIAVCAEACGAMAEATQNTIEYLKVREQFGQPLAKFQVLQHRLVDMSLACEEARAIVHAALEALDVGAASAQRTVWQAKVQTAQSARFVGTQSLQLHGGIGMTDELKAGHLYKRLCVCEAMFGDADWYLKKLSQTLPEHIRARTQDDRMKPPEVA</sequence>
<dbReference type="CDD" id="cd00567">
    <property type="entry name" value="ACAD"/>
    <property type="match status" value="1"/>
</dbReference>
<evidence type="ECO:0000256" key="2">
    <source>
        <dbReference type="ARBA" id="ARBA00009347"/>
    </source>
</evidence>
<dbReference type="Pfam" id="PF00441">
    <property type="entry name" value="Acyl-CoA_dh_1"/>
    <property type="match status" value="1"/>
</dbReference>
<evidence type="ECO:0000259" key="9">
    <source>
        <dbReference type="Pfam" id="PF02771"/>
    </source>
</evidence>
<organism evidence="10 11">
    <name type="scientific">Shinella yambaruensis</name>
    <dbReference type="NCBI Taxonomy" id="415996"/>
    <lineage>
        <taxon>Bacteria</taxon>
        <taxon>Pseudomonadati</taxon>
        <taxon>Pseudomonadota</taxon>
        <taxon>Alphaproteobacteria</taxon>
        <taxon>Hyphomicrobiales</taxon>
        <taxon>Rhizobiaceae</taxon>
        <taxon>Shinella</taxon>
    </lineage>
</organism>
<keyword evidence="5 6" id="KW-0560">Oxidoreductase</keyword>
<dbReference type="Proteomes" id="UP001156702">
    <property type="component" value="Unassembled WGS sequence"/>
</dbReference>
<evidence type="ECO:0000256" key="1">
    <source>
        <dbReference type="ARBA" id="ARBA00001974"/>
    </source>
</evidence>
<dbReference type="InterPro" id="IPR009100">
    <property type="entry name" value="AcylCoA_DH/oxidase_NM_dom_sf"/>
</dbReference>
<dbReference type="InterPro" id="IPR009075">
    <property type="entry name" value="AcylCo_DH/oxidase_C"/>
</dbReference>
<comment type="cofactor">
    <cofactor evidence="1 6">
        <name>FAD</name>
        <dbReference type="ChEBI" id="CHEBI:57692"/>
    </cofactor>
</comment>
<evidence type="ECO:0000259" key="7">
    <source>
        <dbReference type="Pfam" id="PF00441"/>
    </source>
</evidence>